<dbReference type="OrthoDB" id="3039972at2759"/>
<feature type="transmembrane region" description="Helical" evidence="1">
    <location>
        <begin position="15"/>
        <end position="36"/>
    </location>
</feature>
<evidence type="ECO:0000256" key="1">
    <source>
        <dbReference type="SAM" id="Phobius"/>
    </source>
</evidence>
<organism evidence="2 3">
    <name type="scientific">Neolentinus lepideus HHB14362 ss-1</name>
    <dbReference type="NCBI Taxonomy" id="1314782"/>
    <lineage>
        <taxon>Eukaryota</taxon>
        <taxon>Fungi</taxon>
        <taxon>Dikarya</taxon>
        <taxon>Basidiomycota</taxon>
        <taxon>Agaricomycotina</taxon>
        <taxon>Agaricomycetes</taxon>
        <taxon>Gloeophyllales</taxon>
        <taxon>Gloeophyllaceae</taxon>
        <taxon>Neolentinus</taxon>
    </lineage>
</organism>
<reference evidence="2 3" key="1">
    <citation type="journal article" date="2016" name="Mol. Biol. Evol.">
        <title>Comparative Genomics of Early-Diverging Mushroom-Forming Fungi Provides Insights into the Origins of Lignocellulose Decay Capabilities.</title>
        <authorList>
            <person name="Nagy L.G."/>
            <person name="Riley R."/>
            <person name="Tritt A."/>
            <person name="Adam C."/>
            <person name="Daum C."/>
            <person name="Floudas D."/>
            <person name="Sun H."/>
            <person name="Yadav J.S."/>
            <person name="Pangilinan J."/>
            <person name="Larsson K.H."/>
            <person name="Matsuura K."/>
            <person name="Barry K."/>
            <person name="Labutti K."/>
            <person name="Kuo R."/>
            <person name="Ohm R.A."/>
            <person name="Bhattacharya S.S."/>
            <person name="Shirouzu T."/>
            <person name="Yoshinaga Y."/>
            <person name="Martin F.M."/>
            <person name="Grigoriev I.V."/>
            <person name="Hibbett D.S."/>
        </authorList>
    </citation>
    <scope>NUCLEOTIDE SEQUENCE [LARGE SCALE GENOMIC DNA]</scope>
    <source>
        <strain evidence="2 3">HHB14362 ss-1</strain>
    </source>
</reference>
<proteinExistence type="predicted"/>
<accession>A0A165SZX7</accession>
<keyword evidence="3" id="KW-1185">Reference proteome</keyword>
<dbReference type="EMBL" id="KV425569">
    <property type="protein sequence ID" value="KZT25925.1"/>
    <property type="molecule type" value="Genomic_DNA"/>
</dbReference>
<gene>
    <name evidence="2" type="ORF">NEOLEDRAFT_290605</name>
</gene>
<keyword evidence="1" id="KW-1133">Transmembrane helix</keyword>
<feature type="transmembrane region" description="Helical" evidence="1">
    <location>
        <begin position="97"/>
        <end position="119"/>
    </location>
</feature>
<dbReference type="AlphaFoldDB" id="A0A165SZX7"/>
<evidence type="ECO:0000313" key="2">
    <source>
        <dbReference type="EMBL" id="KZT25925.1"/>
    </source>
</evidence>
<sequence length="142" mass="15803">MMQFLTHVWSSNVRIIVLPCVLIVVTAAFGYMEAITELRQVIISWEMSASDPHRNSAILLSLAGNIIITSLTAWRIYVLSREFKTALGRRIDDQYSVVIAMIIESGAIFSLSLLVWLIVDALRYKLVATVGHLNLKLVSAVG</sequence>
<keyword evidence="1" id="KW-0472">Membrane</keyword>
<evidence type="ECO:0000313" key="3">
    <source>
        <dbReference type="Proteomes" id="UP000076761"/>
    </source>
</evidence>
<name>A0A165SZX7_9AGAM</name>
<keyword evidence="1" id="KW-0812">Transmembrane</keyword>
<feature type="transmembrane region" description="Helical" evidence="1">
    <location>
        <begin position="57"/>
        <end position="77"/>
    </location>
</feature>
<dbReference type="InParanoid" id="A0A165SZX7"/>
<protein>
    <submittedName>
        <fullName evidence="2">Uncharacterized protein</fullName>
    </submittedName>
</protein>
<dbReference type="Proteomes" id="UP000076761">
    <property type="component" value="Unassembled WGS sequence"/>
</dbReference>